<dbReference type="Proteomes" id="UP000789920">
    <property type="component" value="Unassembled WGS sequence"/>
</dbReference>
<protein>
    <submittedName>
        <fullName evidence="1">24929_t:CDS:1</fullName>
    </submittedName>
</protein>
<accession>A0ACA9RW10</accession>
<sequence>LQTNNRAELYAVIRALETCEDQLKIHKWKKNRWKTLKNQNVKNKDLFEKIDFLLAKRHGKVYFTYVFGHRGITGNEIADKLAKCGASIKMNEKTIPTCWNCLSLNQGICYIEETTDEKIKLGSSLKNEKKIILNILNHYEFTNFEEVKPLSLVTKMFYNLMKNILLNISLKQINHNYKLEINNKNEDCDELKFDQISSLCQDWVITEII</sequence>
<organism evidence="1 2">
    <name type="scientific">Racocetra persica</name>
    <dbReference type="NCBI Taxonomy" id="160502"/>
    <lineage>
        <taxon>Eukaryota</taxon>
        <taxon>Fungi</taxon>
        <taxon>Fungi incertae sedis</taxon>
        <taxon>Mucoromycota</taxon>
        <taxon>Glomeromycotina</taxon>
        <taxon>Glomeromycetes</taxon>
        <taxon>Diversisporales</taxon>
        <taxon>Gigasporaceae</taxon>
        <taxon>Racocetra</taxon>
    </lineage>
</organism>
<evidence type="ECO:0000313" key="2">
    <source>
        <dbReference type="Proteomes" id="UP000789920"/>
    </source>
</evidence>
<comment type="caution">
    <text evidence="1">The sequence shown here is derived from an EMBL/GenBank/DDBJ whole genome shotgun (WGS) entry which is preliminary data.</text>
</comment>
<evidence type="ECO:0000313" key="1">
    <source>
        <dbReference type="EMBL" id="CAG8812156.1"/>
    </source>
</evidence>
<reference evidence="1" key="1">
    <citation type="submission" date="2021-06" db="EMBL/GenBank/DDBJ databases">
        <authorList>
            <person name="Kallberg Y."/>
            <person name="Tangrot J."/>
            <person name="Rosling A."/>
        </authorList>
    </citation>
    <scope>NUCLEOTIDE SEQUENCE</scope>
    <source>
        <strain evidence="1">MA461A</strain>
    </source>
</reference>
<keyword evidence="2" id="KW-1185">Reference proteome</keyword>
<dbReference type="EMBL" id="CAJVQC010073292">
    <property type="protein sequence ID" value="CAG8812156.1"/>
    <property type="molecule type" value="Genomic_DNA"/>
</dbReference>
<feature type="non-terminal residue" evidence="1">
    <location>
        <position position="1"/>
    </location>
</feature>
<name>A0ACA9RW10_9GLOM</name>
<gene>
    <name evidence="1" type="ORF">RPERSI_LOCUS23470</name>
</gene>
<proteinExistence type="predicted"/>